<feature type="compositionally biased region" description="Basic and acidic residues" evidence="1">
    <location>
        <begin position="134"/>
        <end position="152"/>
    </location>
</feature>
<dbReference type="EMBL" id="CABIJS010000011">
    <property type="protein sequence ID" value="VUZ39073.1"/>
    <property type="molecule type" value="Genomic_DNA"/>
</dbReference>
<sequence length="463" mass="53598">MTEYGNAYNWEKTWLNAAPMERANARQTPEPHFQHKRYFEHEQSDSYSLWGPENQMEGIAQDPFFIIHGRKHSELAYPNILYRRAKSAPRESRNPSPKVEEKKILQRPKSDSATEASQSTKNHSKKHHSKSRSLSKEQKKPVERWPELKMDIPSDSPKLKPAKRTEYQRSFSPPLEDAYKRERPQSSKTRTEEQKNKPLSSKLEDKKTKFKSDERLSRRLEFEVKSKNAALNSEPEPRKRRLQSEYQANYRDLSNFTDVAIIHNDEARLNQLHSEGCHFSRQHFNQLDSANVNLWDPPSSSQPEIVGITSAEMSRRLKEYKEPKPRLPIDKTLSAGGFRAPHQSLYRSFRYPTSSSAARYEPQKYLNRPPKDDEPRIKVLPYEDGNDYACSPSQHNCDCGGNFLISKIRPGEIRAPPHTSAVHFDHYSPISPASLSSSLSLAEQTFDRALRRKNKLLISACRN</sequence>
<feature type="region of interest" description="Disordered" evidence="1">
    <location>
        <begin position="85"/>
        <end position="214"/>
    </location>
</feature>
<dbReference type="Proteomes" id="UP000321570">
    <property type="component" value="Unassembled WGS sequence"/>
</dbReference>
<evidence type="ECO:0000313" key="3">
    <source>
        <dbReference type="EMBL" id="VUZ39073.1"/>
    </source>
</evidence>
<evidence type="ECO:0000313" key="5">
    <source>
        <dbReference type="Proteomes" id="UP000321570"/>
    </source>
</evidence>
<protein>
    <submittedName>
        <fullName evidence="6">Nuclear protein MDM1</fullName>
    </submittedName>
</protein>
<accession>A0A0R3SVF2</accession>
<feature type="compositionally biased region" description="Basic residues" evidence="1">
    <location>
        <begin position="122"/>
        <end position="133"/>
    </location>
</feature>
<organism evidence="6">
    <name type="scientific">Hymenolepis diminuta</name>
    <name type="common">Rat tapeworm</name>
    <dbReference type="NCBI Taxonomy" id="6216"/>
    <lineage>
        <taxon>Eukaryota</taxon>
        <taxon>Metazoa</taxon>
        <taxon>Spiralia</taxon>
        <taxon>Lophotrochozoa</taxon>
        <taxon>Platyhelminthes</taxon>
        <taxon>Cestoda</taxon>
        <taxon>Eucestoda</taxon>
        <taxon>Cyclophyllidea</taxon>
        <taxon>Hymenolepididae</taxon>
        <taxon>Hymenolepis</taxon>
    </lineage>
</organism>
<dbReference type="AlphaFoldDB" id="A0A0R3SVF2"/>
<dbReference type="OrthoDB" id="9999940at2759"/>
<dbReference type="EMBL" id="UYSG01011317">
    <property type="protein sequence ID" value="VDL61927.1"/>
    <property type="molecule type" value="Genomic_DNA"/>
</dbReference>
<gene>
    <name evidence="2" type="ORF">HDID_LOCUS9546</name>
    <name evidence="3" type="ORF">WMSIL1_LOCUS515</name>
</gene>
<reference evidence="3 5" key="3">
    <citation type="submission" date="2019-07" db="EMBL/GenBank/DDBJ databases">
        <authorList>
            <person name="Jastrzebski P J."/>
            <person name="Paukszto L."/>
            <person name="Jastrzebski P J."/>
        </authorList>
    </citation>
    <scope>NUCLEOTIDE SEQUENCE [LARGE SCALE GENOMIC DNA]</scope>
    <source>
        <strain evidence="3 5">WMS-il1</strain>
    </source>
</reference>
<reference evidence="2 4" key="2">
    <citation type="submission" date="2018-11" db="EMBL/GenBank/DDBJ databases">
        <authorList>
            <consortium name="Pathogen Informatics"/>
        </authorList>
    </citation>
    <scope>NUCLEOTIDE SEQUENCE [LARGE SCALE GENOMIC DNA]</scope>
</reference>
<evidence type="ECO:0000313" key="2">
    <source>
        <dbReference type="EMBL" id="VDL61927.1"/>
    </source>
</evidence>
<proteinExistence type="predicted"/>
<keyword evidence="5" id="KW-1185">Reference proteome</keyword>
<feature type="compositionally biased region" description="Basic and acidic residues" evidence="1">
    <location>
        <begin position="88"/>
        <end position="112"/>
    </location>
</feature>
<evidence type="ECO:0000313" key="4">
    <source>
        <dbReference type="Proteomes" id="UP000274504"/>
    </source>
</evidence>
<evidence type="ECO:0000256" key="1">
    <source>
        <dbReference type="SAM" id="MobiDB-lite"/>
    </source>
</evidence>
<reference evidence="6" key="1">
    <citation type="submission" date="2017-02" db="UniProtKB">
        <authorList>
            <consortium name="WormBaseParasite"/>
        </authorList>
    </citation>
    <scope>IDENTIFICATION</scope>
</reference>
<name>A0A0R3SVF2_HYMDI</name>
<dbReference type="Proteomes" id="UP000274504">
    <property type="component" value="Unassembled WGS sequence"/>
</dbReference>
<evidence type="ECO:0000313" key="6">
    <source>
        <dbReference type="WBParaSite" id="HDID_0000954801-mRNA-1"/>
    </source>
</evidence>
<dbReference type="WBParaSite" id="HDID_0000954801-mRNA-1">
    <property type="protein sequence ID" value="HDID_0000954801-mRNA-1"/>
    <property type="gene ID" value="HDID_0000954801"/>
</dbReference>
<feature type="compositionally biased region" description="Basic and acidic residues" evidence="1">
    <location>
        <begin position="177"/>
        <end position="214"/>
    </location>
</feature>